<dbReference type="Pfam" id="PF04883">
    <property type="entry name" value="HK97-gp10_like"/>
    <property type="match status" value="1"/>
</dbReference>
<proteinExistence type="predicted"/>
<comment type="caution">
    <text evidence="1">The sequence shown here is derived from an EMBL/GenBank/DDBJ whole genome shotgun (WGS) entry which is preliminary data.</text>
</comment>
<dbReference type="STRING" id="84135.GCA_001052115_00766"/>
<accession>A0A2N6SGB0</accession>
<evidence type="ECO:0000313" key="1">
    <source>
        <dbReference type="EMBL" id="PMC52950.1"/>
    </source>
</evidence>
<evidence type="ECO:0008006" key="3">
    <source>
        <dbReference type="Google" id="ProtNLM"/>
    </source>
</evidence>
<dbReference type="RefSeq" id="WP_102189627.1">
    <property type="nucleotide sequence ID" value="NZ_PNGT01000002.1"/>
</dbReference>
<dbReference type="InterPro" id="IPR010064">
    <property type="entry name" value="HK97-gp10_tail"/>
</dbReference>
<reference evidence="1 2" key="1">
    <citation type="submission" date="2017-09" db="EMBL/GenBank/DDBJ databases">
        <title>Bacterial strain isolated from the female urinary microbiota.</title>
        <authorList>
            <person name="Thomas-White K."/>
            <person name="Kumar N."/>
            <person name="Forster S."/>
            <person name="Putonti C."/>
            <person name="Lawley T."/>
            <person name="Wolfe A.J."/>
        </authorList>
    </citation>
    <scope>NUCLEOTIDE SEQUENCE [LARGE SCALE GENOMIC DNA]</scope>
    <source>
        <strain evidence="1 2">UMB0186</strain>
    </source>
</reference>
<gene>
    <name evidence="1" type="ORF">CJ218_03395</name>
</gene>
<sequence>MTKRTTIDSLAAEITKGLKEYSKLTEESLKGAVVEVSNEVRDKIKEGSPKKSGDYEKSWKVTKERETAHSIQTVVHSKNRYQLAHLLEFGHAKKNGGRTKAIPHIEPATRDISEKVLERLKRDLE</sequence>
<name>A0A2N6SGB0_9BACL</name>
<dbReference type="EMBL" id="PNGT01000002">
    <property type="protein sequence ID" value="PMC52950.1"/>
    <property type="molecule type" value="Genomic_DNA"/>
</dbReference>
<dbReference type="Proteomes" id="UP000235670">
    <property type="component" value="Unassembled WGS sequence"/>
</dbReference>
<evidence type="ECO:0000313" key="2">
    <source>
        <dbReference type="Proteomes" id="UP000235670"/>
    </source>
</evidence>
<organism evidence="1 2">
    <name type="scientific">Gemella sanguinis</name>
    <dbReference type="NCBI Taxonomy" id="84135"/>
    <lineage>
        <taxon>Bacteria</taxon>
        <taxon>Bacillati</taxon>
        <taxon>Bacillota</taxon>
        <taxon>Bacilli</taxon>
        <taxon>Bacillales</taxon>
        <taxon>Gemellaceae</taxon>
        <taxon>Gemella</taxon>
    </lineage>
</organism>
<protein>
    <recommendedName>
        <fullName evidence="3">HK97 gp10 family phage protein</fullName>
    </recommendedName>
</protein>
<dbReference type="OrthoDB" id="1696709at2"/>
<dbReference type="AlphaFoldDB" id="A0A2N6SGB0"/>